<reference evidence="2" key="1">
    <citation type="submission" date="2022-03" db="EMBL/GenBank/DDBJ databases">
        <authorList>
            <person name="Martin C."/>
        </authorList>
    </citation>
    <scope>NUCLEOTIDE SEQUENCE</scope>
</reference>
<comment type="caution">
    <text evidence="2">The sequence shown here is derived from an EMBL/GenBank/DDBJ whole genome shotgun (WGS) entry which is preliminary data.</text>
</comment>
<dbReference type="InterPro" id="IPR007889">
    <property type="entry name" value="HTH_Psq"/>
</dbReference>
<accession>A0A8S4PX34</accession>
<dbReference type="InterPro" id="IPR009057">
    <property type="entry name" value="Homeodomain-like_sf"/>
</dbReference>
<dbReference type="AlphaFoldDB" id="A0A8S4PX34"/>
<dbReference type="SUPFAM" id="SSF46689">
    <property type="entry name" value="Homeodomain-like"/>
    <property type="match status" value="1"/>
</dbReference>
<dbReference type="Pfam" id="PF05225">
    <property type="entry name" value="HTH_psq"/>
    <property type="match status" value="1"/>
</dbReference>
<dbReference type="OrthoDB" id="6118526at2759"/>
<organism evidence="2 3">
    <name type="scientific">Owenia fusiformis</name>
    <name type="common">Polychaete worm</name>
    <dbReference type="NCBI Taxonomy" id="6347"/>
    <lineage>
        <taxon>Eukaryota</taxon>
        <taxon>Metazoa</taxon>
        <taxon>Spiralia</taxon>
        <taxon>Lophotrochozoa</taxon>
        <taxon>Annelida</taxon>
        <taxon>Polychaeta</taxon>
        <taxon>Sedentaria</taxon>
        <taxon>Canalipalpata</taxon>
        <taxon>Sabellida</taxon>
        <taxon>Oweniida</taxon>
        <taxon>Oweniidae</taxon>
        <taxon>Owenia</taxon>
    </lineage>
</organism>
<sequence length="136" mass="15090">MPRKYNARNKKPGWSDDDMRRALELIGNGQSVRSTARQTGIPLTTLHDHKSGKIEIGARRGRQPALPRDVEEEIISKTIKAAKSGFGISRFQLQHKAGRVAKALKLSTPFLKDNRGNMVAGRVSLSCLTCLLSYFT</sequence>
<feature type="domain" description="HTH psq-type" evidence="1">
    <location>
        <begin position="16"/>
        <end position="55"/>
    </location>
</feature>
<dbReference type="GO" id="GO:0003677">
    <property type="term" value="F:DNA binding"/>
    <property type="evidence" value="ECO:0007669"/>
    <property type="project" value="InterPro"/>
</dbReference>
<gene>
    <name evidence="2" type="ORF">OFUS_LOCUS22575</name>
</gene>
<protein>
    <recommendedName>
        <fullName evidence="1">HTH psq-type domain-containing protein</fullName>
    </recommendedName>
</protein>
<proteinExistence type="predicted"/>
<evidence type="ECO:0000313" key="3">
    <source>
        <dbReference type="Proteomes" id="UP000749559"/>
    </source>
</evidence>
<dbReference type="EMBL" id="CAIIXF020000011">
    <property type="protein sequence ID" value="CAH1798426.1"/>
    <property type="molecule type" value="Genomic_DNA"/>
</dbReference>
<name>A0A8S4PX34_OWEFU</name>
<dbReference type="Proteomes" id="UP000749559">
    <property type="component" value="Unassembled WGS sequence"/>
</dbReference>
<keyword evidence="3" id="KW-1185">Reference proteome</keyword>
<evidence type="ECO:0000313" key="2">
    <source>
        <dbReference type="EMBL" id="CAH1798426.1"/>
    </source>
</evidence>
<evidence type="ECO:0000259" key="1">
    <source>
        <dbReference type="Pfam" id="PF05225"/>
    </source>
</evidence>
<dbReference type="Gene3D" id="1.10.10.60">
    <property type="entry name" value="Homeodomain-like"/>
    <property type="match status" value="1"/>
</dbReference>